<gene>
    <name evidence="1" type="ORF">Y1Q_0016254</name>
</gene>
<protein>
    <submittedName>
        <fullName evidence="1">Uncharacterized protein</fullName>
    </submittedName>
</protein>
<dbReference type="Proteomes" id="UP000050525">
    <property type="component" value="Unassembled WGS sequence"/>
</dbReference>
<reference evidence="1 2" key="1">
    <citation type="journal article" date="2012" name="Genome Biol.">
        <title>Sequencing three crocodilian genomes to illuminate the evolution of archosaurs and amniotes.</title>
        <authorList>
            <person name="St John J.A."/>
            <person name="Braun E.L."/>
            <person name="Isberg S.R."/>
            <person name="Miles L.G."/>
            <person name="Chong A.Y."/>
            <person name="Gongora J."/>
            <person name="Dalzell P."/>
            <person name="Moran C."/>
            <person name="Bed'hom B."/>
            <person name="Abzhanov A."/>
            <person name="Burgess S.C."/>
            <person name="Cooksey A.M."/>
            <person name="Castoe T.A."/>
            <person name="Crawford N.G."/>
            <person name="Densmore L.D."/>
            <person name="Drew J.C."/>
            <person name="Edwards S.V."/>
            <person name="Faircloth B.C."/>
            <person name="Fujita M.K."/>
            <person name="Greenwold M.J."/>
            <person name="Hoffmann F.G."/>
            <person name="Howard J.M."/>
            <person name="Iguchi T."/>
            <person name="Janes D.E."/>
            <person name="Khan S.Y."/>
            <person name="Kohno S."/>
            <person name="de Koning A.J."/>
            <person name="Lance S.L."/>
            <person name="McCarthy F.M."/>
            <person name="McCormack J.E."/>
            <person name="Merchant M.E."/>
            <person name="Peterson D.G."/>
            <person name="Pollock D.D."/>
            <person name="Pourmand N."/>
            <person name="Raney B.J."/>
            <person name="Roessler K.A."/>
            <person name="Sanford J.R."/>
            <person name="Sawyer R.H."/>
            <person name="Schmidt C.J."/>
            <person name="Triplett E.W."/>
            <person name="Tuberville T.D."/>
            <person name="Venegas-Anaya M."/>
            <person name="Howard J.T."/>
            <person name="Jarvis E.D."/>
            <person name="Guillette L.J.Jr."/>
            <person name="Glenn T.C."/>
            <person name="Green R.E."/>
            <person name="Ray D.A."/>
        </authorList>
    </citation>
    <scope>NUCLEOTIDE SEQUENCE [LARGE SCALE GENOMIC DNA]</scope>
    <source>
        <strain evidence="1">KSC_2009_1</strain>
    </source>
</reference>
<evidence type="ECO:0000313" key="2">
    <source>
        <dbReference type="Proteomes" id="UP000050525"/>
    </source>
</evidence>
<keyword evidence="2" id="KW-1185">Reference proteome</keyword>
<sequence>MASCSSLAAALRTAQTESSGLGVRGLVPGSLAGELLSLEHSANLRRGCARAVNVCVAGRRLSQARADSLHAHSRVTPPWKRCSWRPDTANRSRT</sequence>
<accession>A0A151MVZ9</accession>
<comment type="caution">
    <text evidence="1">The sequence shown here is derived from an EMBL/GenBank/DDBJ whole genome shotgun (WGS) entry which is preliminary data.</text>
</comment>
<name>A0A151MVZ9_ALLMI</name>
<proteinExistence type="predicted"/>
<evidence type="ECO:0000313" key="1">
    <source>
        <dbReference type="EMBL" id="KYO28721.1"/>
    </source>
</evidence>
<dbReference type="AlphaFoldDB" id="A0A151MVZ9"/>
<organism evidence="1 2">
    <name type="scientific">Alligator mississippiensis</name>
    <name type="common">American alligator</name>
    <dbReference type="NCBI Taxonomy" id="8496"/>
    <lineage>
        <taxon>Eukaryota</taxon>
        <taxon>Metazoa</taxon>
        <taxon>Chordata</taxon>
        <taxon>Craniata</taxon>
        <taxon>Vertebrata</taxon>
        <taxon>Euteleostomi</taxon>
        <taxon>Archelosauria</taxon>
        <taxon>Archosauria</taxon>
        <taxon>Crocodylia</taxon>
        <taxon>Alligatoridae</taxon>
        <taxon>Alligatorinae</taxon>
        <taxon>Alligator</taxon>
    </lineage>
</organism>
<dbReference type="EMBL" id="AKHW03004802">
    <property type="protein sequence ID" value="KYO28721.1"/>
    <property type="molecule type" value="Genomic_DNA"/>
</dbReference>